<evidence type="ECO:0000313" key="11">
    <source>
        <dbReference type="EMBL" id="MEM0577520.1"/>
    </source>
</evidence>
<feature type="transmembrane region" description="Helical" evidence="10">
    <location>
        <begin position="112"/>
        <end position="129"/>
    </location>
</feature>
<dbReference type="PANTHER" id="PTHR43298:SF2">
    <property type="entry name" value="FMN_FAD EXPORTER YEEO-RELATED"/>
    <property type="match status" value="1"/>
</dbReference>
<evidence type="ECO:0000256" key="7">
    <source>
        <dbReference type="ARBA" id="ARBA00023065"/>
    </source>
</evidence>
<keyword evidence="7" id="KW-0406">Ion transport</keyword>
<dbReference type="RefSeq" id="WP_342692415.1">
    <property type="nucleotide sequence ID" value="NZ_JBCGDP010000013.1"/>
</dbReference>
<dbReference type="EMBL" id="JBCGDP010000013">
    <property type="protein sequence ID" value="MEM0577520.1"/>
    <property type="molecule type" value="Genomic_DNA"/>
</dbReference>
<feature type="transmembrane region" description="Helical" evidence="10">
    <location>
        <begin position="297"/>
        <end position="320"/>
    </location>
</feature>
<sequence>MKNKISFLKEVISGKEDYDFTAIDLNKAILLLAIPMVLELVLESVFALVDLYFVGHLEKSNLAIQIIGLTESVNTIIYSISIGLSVAATAIVSRRVGEKKPIKAGKVAMQSIFVALVISLVVSVFGVLYTEELFTFLGASAQSRTYGVMYPKIIFGSSCFIILIFLINGIFRGIGNPALAMKSLWFANICNIILCPILINGWGIIPAMGIVGAALATAIGRALGVFYQLYFLFFKMRLVIIKLKYIKPSFELITSLIKVATPGIMQYVIASCSWIFLSQIVAKTGGENGSSGFQTAIRIMMFFMLPAWGLSNATATLVGLNLGAKNKERVREAIVLTTKYSMIFLGLAMTLCLVFGRQMIGFFTNDIAIIEIAYSALKIVSYGYLFYGVGMVLNNVFNGAGDTMTPTWINFIGFWLIQIPLAYILSYTFKLNTLGVFIAIPLAETLITIMSIIMYRRGKWINVKV</sequence>
<feature type="transmembrane region" description="Helical" evidence="10">
    <location>
        <begin position="340"/>
        <end position="360"/>
    </location>
</feature>
<evidence type="ECO:0000256" key="3">
    <source>
        <dbReference type="ARBA" id="ARBA00022449"/>
    </source>
</evidence>
<keyword evidence="4" id="KW-1003">Cell membrane</keyword>
<feature type="transmembrane region" description="Helical" evidence="10">
    <location>
        <begin position="183"/>
        <end position="205"/>
    </location>
</feature>
<comment type="caution">
    <text evidence="11">The sequence shown here is derived from an EMBL/GenBank/DDBJ whole genome shotgun (WGS) entry which is preliminary data.</text>
</comment>
<keyword evidence="2" id="KW-0813">Transport</keyword>
<keyword evidence="6 10" id="KW-1133">Transmembrane helix</keyword>
<feature type="transmembrane region" description="Helical" evidence="10">
    <location>
        <begin position="372"/>
        <end position="396"/>
    </location>
</feature>
<evidence type="ECO:0000256" key="1">
    <source>
        <dbReference type="ARBA" id="ARBA00004651"/>
    </source>
</evidence>
<gene>
    <name evidence="11" type="ORF">WFZ86_13505</name>
</gene>
<organism evidence="11 12">
    <name type="scientific">Flavobacterium polysaccharolyticum</name>
    <dbReference type="NCBI Taxonomy" id="3133148"/>
    <lineage>
        <taxon>Bacteria</taxon>
        <taxon>Pseudomonadati</taxon>
        <taxon>Bacteroidota</taxon>
        <taxon>Flavobacteriia</taxon>
        <taxon>Flavobacteriales</taxon>
        <taxon>Flavobacteriaceae</taxon>
        <taxon>Flavobacterium</taxon>
    </lineage>
</organism>
<evidence type="ECO:0000256" key="2">
    <source>
        <dbReference type="ARBA" id="ARBA00022448"/>
    </source>
</evidence>
<feature type="transmembrane region" description="Helical" evidence="10">
    <location>
        <begin position="408"/>
        <end position="429"/>
    </location>
</feature>
<dbReference type="CDD" id="cd13139">
    <property type="entry name" value="MATE_like_14"/>
    <property type="match status" value="1"/>
</dbReference>
<evidence type="ECO:0000256" key="8">
    <source>
        <dbReference type="ARBA" id="ARBA00023136"/>
    </source>
</evidence>
<reference evidence="11 12" key="1">
    <citation type="submission" date="2024-03" db="EMBL/GenBank/DDBJ databases">
        <title>Two novel species of the genus Flavobacterium exhibiting potentially degradation of complex polysaccharides.</title>
        <authorList>
            <person name="Lian X."/>
        </authorList>
    </citation>
    <scope>NUCLEOTIDE SEQUENCE [LARGE SCALE GENOMIC DNA]</scope>
    <source>
        <strain evidence="11 12">N6</strain>
    </source>
</reference>
<evidence type="ECO:0000256" key="4">
    <source>
        <dbReference type="ARBA" id="ARBA00022475"/>
    </source>
</evidence>
<feature type="transmembrane region" description="Helical" evidence="10">
    <location>
        <begin position="29"/>
        <end position="55"/>
    </location>
</feature>
<keyword evidence="5 10" id="KW-0812">Transmembrane</keyword>
<feature type="transmembrane region" description="Helical" evidence="10">
    <location>
        <begin position="211"/>
        <end position="234"/>
    </location>
</feature>
<dbReference type="NCBIfam" id="TIGR00797">
    <property type="entry name" value="matE"/>
    <property type="match status" value="1"/>
</dbReference>
<dbReference type="InterPro" id="IPR048279">
    <property type="entry name" value="MdtK-like"/>
</dbReference>
<feature type="transmembrane region" description="Helical" evidence="10">
    <location>
        <begin position="75"/>
        <end position="92"/>
    </location>
</feature>
<dbReference type="InterPro" id="IPR050222">
    <property type="entry name" value="MATE_MdtK"/>
</dbReference>
<feature type="transmembrane region" description="Helical" evidence="10">
    <location>
        <begin position="149"/>
        <end position="171"/>
    </location>
</feature>
<evidence type="ECO:0000256" key="5">
    <source>
        <dbReference type="ARBA" id="ARBA00022692"/>
    </source>
</evidence>
<keyword evidence="12" id="KW-1185">Reference proteome</keyword>
<dbReference type="PIRSF" id="PIRSF006603">
    <property type="entry name" value="DinF"/>
    <property type="match status" value="1"/>
</dbReference>
<evidence type="ECO:0000256" key="6">
    <source>
        <dbReference type="ARBA" id="ARBA00022989"/>
    </source>
</evidence>
<dbReference type="Pfam" id="PF01554">
    <property type="entry name" value="MatE"/>
    <property type="match status" value="2"/>
</dbReference>
<accession>A0ABU9NQE2</accession>
<keyword evidence="8 10" id="KW-0472">Membrane</keyword>
<proteinExistence type="predicted"/>
<keyword evidence="3" id="KW-0050">Antiport</keyword>
<evidence type="ECO:0000256" key="9">
    <source>
        <dbReference type="ARBA" id="ARBA00031636"/>
    </source>
</evidence>
<feature type="transmembrane region" description="Helical" evidence="10">
    <location>
        <begin position="435"/>
        <end position="455"/>
    </location>
</feature>
<dbReference type="PANTHER" id="PTHR43298">
    <property type="entry name" value="MULTIDRUG RESISTANCE PROTEIN NORM-RELATED"/>
    <property type="match status" value="1"/>
</dbReference>
<name>A0ABU9NQE2_9FLAO</name>
<dbReference type="Proteomes" id="UP001468798">
    <property type="component" value="Unassembled WGS sequence"/>
</dbReference>
<comment type="subcellular location">
    <subcellularLocation>
        <location evidence="1">Cell membrane</location>
        <topology evidence="1">Multi-pass membrane protein</topology>
    </subcellularLocation>
</comment>
<feature type="transmembrane region" description="Helical" evidence="10">
    <location>
        <begin position="255"/>
        <end position="277"/>
    </location>
</feature>
<protein>
    <recommendedName>
        <fullName evidence="9">Multidrug-efflux transporter</fullName>
    </recommendedName>
</protein>
<dbReference type="InterPro" id="IPR002528">
    <property type="entry name" value="MATE_fam"/>
</dbReference>
<evidence type="ECO:0000256" key="10">
    <source>
        <dbReference type="SAM" id="Phobius"/>
    </source>
</evidence>
<evidence type="ECO:0000313" key="12">
    <source>
        <dbReference type="Proteomes" id="UP001468798"/>
    </source>
</evidence>